<dbReference type="Proteomes" id="UP000886893">
    <property type="component" value="Unassembled WGS sequence"/>
</dbReference>
<reference evidence="1" key="2">
    <citation type="journal article" date="2021" name="PeerJ">
        <title>Extensive microbial diversity within the chicken gut microbiome revealed by metagenomics and culture.</title>
        <authorList>
            <person name="Gilroy R."/>
            <person name="Ravi A."/>
            <person name="Getino M."/>
            <person name="Pursley I."/>
            <person name="Horton D.L."/>
            <person name="Alikhan N.F."/>
            <person name="Baker D."/>
            <person name="Gharbi K."/>
            <person name="Hall N."/>
            <person name="Watson M."/>
            <person name="Adriaenssens E.M."/>
            <person name="Foster-Nyarko E."/>
            <person name="Jarju S."/>
            <person name="Secka A."/>
            <person name="Antonio M."/>
            <person name="Oren A."/>
            <person name="Chaudhuri R.R."/>
            <person name="La Ragione R."/>
            <person name="Hildebrand F."/>
            <person name="Pallen M.J."/>
        </authorList>
    </citation>
    <scope>NUCLEOTIDE SEQUENCE</scope>
    <source>
        <strain evidence="1">14508</strain>
    </source>
</reference>
<protein>
    <submittedName>
        <fullName evidence="1">Uncharacterized protein</fullName>
    </submittedName>
</protein>
<sequence>MNSNVNNVNPCGCQPIVCPERVCVVHCTHRYNQPVIIPIRTHVVNHFVPCYRYEIVRTTSEENVCCNNNQQGLR</sequence>
<name>A0A9D1G760_9FIRM</name>
<reference evidence="1" key="1">
    <citation type="submission" date="2020-10" db="EMBL/GenBank/DDBJ databases">
        <authorList>
            <person name="Gilroy R."/>
        </authorList>
    </citation>
    <scope>NUCLEOTIDE SEQUENCE</scope>
    <source>
        <strain evidence="1">14508</strain>
    </source>
</reference>
<dbReference type="AlphaFoldDB" id="A0A9D1G760"/>
<accession>A0A9D1G760</accession>
<evidence type="ECO:0000313" key="2">
    <source>
        <dbReference type="Proteomes" id="UP000886893"/>
    </source>
</evidence>
<evidence type="ECO:0000313" key="1">
    <source>
        <dbReference type="EMBL" id="HIT16757.1"/>
    </source>
</evidence>
<comment type="caution">
    <text evidence="1">The sequence shown here is derived from an EMBL/GenBank/DDBJ whole genome shotgun (WGS) entry which is preliminary data.</text>
</comment>
<gene>
    <name evidence="1" type="ORF">IAD04_00030</name>
</gene>
<organism evidence="1 2">
    <name type="scientific">Candidatus Caccosoma faecigallinarum</name>
    <dbReference type="NCBI Taxonomy" id="2840720"/>
    <lineage>
        <taxon>Bacteria</taxon>
        <taxon>Bacillati</taxon>
        <taxon>Bacillota</taxon>
        <taxon>Bacillota incertae sedis</taxon>
        <taxon>Candidatus Caccosoma</taxon>
    </lineage>
</organism>
<dbReference type="EMBL" id="DVKI01000001">
    <property type="protein sequence ID" value="HIT16757.1"/>
    <property type="molecule type" value="Genomic_DNA"/>
</dbReference>
<proteinExistence type="predicted"/>